<keyword evidence="2" id="KW-0808">Transferase</keyword>
<accession>A0ABV9DBQ3</accession>
<dbReference type="GO" id="GO:0016746">
    <property type="term" value="F:acyltransferase activity"/>
    <property type="evidence" value="ECO:0007669"/>
    <property type="project" value="UniProtKB-KW"/>
</dbReference>
<comment type="caution">
    <text evidence="2">The sequence shown here is derived from an EMBL/GenBank/DDBJ whole genome shotgun (WGS) entry which is preliminary data.</text>
</comment>
<keyword evidence="3" id="KW-1185">Reference proteome</keyword>
<dbReference type="RefSeq" id="WP_241236857.1">
    <property type="nucleotide sequence ID" value="NZ_CP033325.1"/>
</dbReference>
<dbReference type="PROSITE" id="PS51186">
    <property type="entry name" value="GNAT"/>
    <property type="match status" value="1"/>
</dbReference>
<dbReference type="Pfam" id="PF13312">
    <property type="entry name" value="DUF4081"/>
    <property type="match status" value="1"/>
</dbReference>
<name>A0ABV9DBQ3_9MICO</name>
<evidence type="ECO:0000313" key="3">
    <source>
        <dbReference type="Proteomes" id="UP001595955"/>
    </source>
</evidence>
<dbReference type="InterPro" id="IPR016181">
    <property type="entry name" value="Acyl_CoA_acyltransferase"/>
</dbReference>
<dbReference type="InterPro" id="IPR000182">
    <property type="entry name" value="GNAT_dom"/>
</dbReference>
<feature type="domain" description="N-acetyltransferase" evidence="1">
    <location>
        <begin position="134"/>
        <end position="275"/>
    </location>
</feature>
<proteinExistence type="predicted"/>
<dbReference type="Pfam" id="PF00583">
    <property type="entry name" value="Acetyltransf_1"/>
    <property type="match status" value="1"/>
</dbReference>
<dbReference type="PANTHER" id="PTHR43072">
    <property type="entry name" value="N-ACETYLTRANSFERASE"/>
    <property type="match status" value="1"/>
</dbReference>
<dbReference type="InterPro" id="IPR025289">
    <property type="entry name" value="DUF4081"/>
</dbReference>
<dbReference type="EC" id="2.3.1.-" evidence="2"/>
<organism evidence="2 3">
    <name type="scientific">Georgenia faecalis</name>
    <dbReference type="NCBI Taxonomy" id="2483799"/>
    <lineage>
        <taxon>Bacteria</taxon>
        <taxon>Bacillati</taxon>
        <taxon>Actinomycetota</taxon>
        <taxon>Actinomycetes</taxon>
        <taxon>Micrococcales</taxon>
        <taxon>Bogoriellaceae</taxon>
        <taxon>Georgenia</taxon>
    </lineage>
</organism>
<dbReference type="InterPro" id="IPR016794">
    <property type="entry name" value="UCP21603_acetyltransf"/>
</dbReference>
<reference evidence="3" key="1">
    <citation type="journal article" date="2019" name="Int. J. Syst. Evol. Microbiol.">
        <title>The Global Catalogue of Microorganisms (GCM) 10K type strain sequencing project: providing services to taxonomists for standard genome sequencing and annotation.</title>
        <authorList>
            <consortium name="The Broad Institute Genomics Platform"/>
            <consortium name="The Broad Institute Genome Sequencing Center for Infectious Disease"/>
            <person name="Wu L."/>
            <person name="Ma J."/>
        </authorList>
    </citation>
    <scope>NUCLEOTIDE SEQUENCE [LARGE SCALE GENOMIC DNA]</scope>
    <source>
        <strain evidence="3">JCM 3369</strain>
    </source>
</reference>
<evidence type="ECO:0000313" key="2">
    <source>
        <dbReference type="EMBL" id="MFC4556091.1"/>
    </source>
</evidence>
<gene>
    <name evidence="2" type="ORF">ACFO3F_12600</name>
</gene>
<dbReference type="PIRSF" id="PIRSF021603">
    <property type="entry name" value="UCP21603_acetyltransf"/>
    <property type="match status" value="1"/>
</dbReference>
<sequence>MRPLSGQDRPAALEVCRRDPVASVLAAVQVERLGEVEIPGAELLGVWDRGRLAALCWAGANLVPVGVGPDELDDLAHYVRSRGRRCSSIVGPADAVLGLWDRLAGAWTRPRDVRADQPSMAIAADPAVAPDPRVRLSRVDELDLVVPACVAMFTEEVGYSPLSSGGAYESRVRELVVGGRSYVRIDEGPEGPQVVFKAEVGALALGVAQVQGVWVHPERRGEGIAAAGMAAVVADARARLAPTVSLYVNSYNAAALAAYRRTGFTQVGTYATVLF</sequence>
<dbReference type="Proteomes" id="UP001595955">
    <property type="component" value="Unassembled WGS sequence"/>
</dbReference>
<dbReference type="SUPFAM" id="SSF55729">
    <property type="entry name" value="Acyl-CoA N-acyltransferases (Nat)"/>
    <property type="match status" value="1"/>
</dbReference>
<keyword evidence="2" id="KW-0012">Acyltransferase</keyword>
<dbReference type="Gene3D" id="3.40.630.30">
    <property type="match status" value="1"/>
</dbReference>
<evidence type="ECO:0000259" key="1">
    <source>
        <dbReference type="PROSITE" id="PS51186"/>
    </source>
</evidence>
<protein>
    <submittedName>
        <fullName evidence="2">GNAT family N-acetyltransferase</fullName>
        <ecNumber evidence="2">2.3.1.-</ecNumber>
    </submittedName>
</protein>
<dbReference type="EMBL" id="JBHSGF010000009">
    <property type="protein sequence ID" value="MFC4556091.1"/>
    <property type="molecule type" value="Genomic_DNA"/>
</dbReference>
<dbReference type="PANTHER" id="PTHR43072:SF54">
    <property type="entry name" value="GCN5-RELATED N-ACETYLTRANSFERASE"/>
    <property type="match status" value="1"/>
</dbReference>